<dbReference type="Proteomes" id="UP000250235">
    <property type="component" value="Unassembled WGS sequence"/>
</dbReference>
<organism evidence="2 3">
    <name type="scientific">Dorcoceras hygrometricum</name>
    <dbReference type="NCBI Taxonomy" id="472368"/>
    <lineage>
        <taxon>Eukaryota</taxon>
        <taxon>Viridiplantae</taxon>
        <taxon>Streptophyta</taxon>
        <taxon>Embryophyta</taxon>
        <taxon>Tracheophyta</taxon>
        <taxon>Spermatophyta</taxon>
        <taxon>Magnoliopsida</taxon>
        <taxon>eudicotyledons</taxon>
        <taxon>Gunneridae</taxon>
        <taxon>Pentapetalae</taxon>
        <taxon>asterids</taxon>
        <taxon>lamiids</taxon>
        <taxon>Lamiales</taxon>
        <taxon>Gesneriaceae</taxon>
        <taxon>Didymocarpoideae</taxon>
        <taxon>Trichosporeae</taxon>
        <taxon>Loxocarpinae</taxon>
        <taxon>Dorcoceras</taxon>
    </lineage>
</organism>
<protein>
    <submittedName>
        <fullName evidence="2">Translation initiation factor</fullName>
    </submittedName>
</protein>
<accession>A0A2Z7CZV2</accession>
<keyword evidence="2" id="KW-0648">Protein biosynthesis</keyword>
<reference evidence="2 3" key="1">
    <citation type="journal article" date="2015" name="Proc. Natl. Acad. Sci. U.S.A.">
        <title>The resurrection genome of Boea hygrometrica: A blueprint for survival of dehydration.</title>
        <authorList>
            <person name="Xiao L."/>
            <person name="Yang G."/>
            <person name="Zhang L."/>
            <person name="Yang X."/>
            <person name="Zhao S."/>
            <person name="Ji Z."/>
            <person name="Zhou Q."/>
            <person name="Hu M."/>
            <person name="Wang Y."/>
            <person name="Chen M."/>
            <person name="Xu Y."/>
            <person name="Jin H."/>
            <person name="Xiao X."/>
            <person name="Hu G."/>
            <person name="Bao F."/>
            <person name="Hu Y."/>
            <person name="Wan P."/>
            <person name="Li L."/>
            <person name="Deng X."/>
            <person name="Kuang T."/>
            <person name="Xiang C."/>
            <person name="Zhu J.K."/>
            <person name="Oliver M.J."/>
            <person name="He Y."/>
        </authorList>
    </citation>
    <scope>NUCLEOTIDE SEQUENCE [LARGE SCALE GENOMIC DNA]</scope>
    <source>
        <strain evidence="3">cv. XS01</strain>
    </source>
</reference>
<dbReference type="GO" id="GO:0003743">
    <property type="term" value="F:translation initiation factor activity"/>
    <property type="evidence" value="ECO:0007669"/>
    <property type="project" value="UniProtKB-KW"/>
</dbReference>
<dbReference type="EMBL" id="KQ990674">
    <property type="protein sequence ID" value="KZV52774.1"/>
    <property type="molecule type" value="Genomic_DNA"/>
</dbReference>
<evidence type="ECO:0000313" key="2">
    <source>
        <dbReference type="EMBL" id="KZV52774.1"/>
    </source>
</evidence>
<dbReference type="AlphaFoldDB" id="A0A2Z7CZV2"/>
<name>A0A2Z7CZV2_9LAMI</name>
<keyword evidence="3" id="KW-1185">Reference proteome</keyword>
<proteinExistence type="predicted"/>
<feature type="signal peptide" evidence="1">
    <location>
        <begin position="1"/>
        <end position="23"/>
    </location>
</feature>
<gene>
    <name evidence="2" type="ORF">F511_36143</name>
</gene>
<feature type="chain" id="PRO_5016291865" evidence="1">
    <location>
        <begin position="24"/>
        <end position="187"/>
    </location>
</feature>
<evidence type="ECO:0000313" key="3">
    <source>
        <dbReference type="Proteomes" id="UP000250235"/>
    </source>
</evidence>
<keyword evidence="1" id="KW-0732">Signal</keyword>
<sequence>MNVIDCFCFIVLIVSRYCFCSSAASPGGVIRIRRWHPNSDRKTKILKSKPPAAAVCGGPNVRAKIHTRGRALSRTMAARRPLAGRPLPTKSSALVARDCAVGAMLCASRCAHGWPIASQRPAQLLRRWLRTMLRGGRVIGARLCAVSGKTMRDVARDDDARWRGVARHRVPLPAAATPAKLRRCRDG</sequence>
<evidence type="ECO:0000256" key="1">
    <source>
        <dbReference type="SAM" id="SignalP"/>
    </source>
</evidence>
<keyword evidence="2" id="KW-0396">Initiation factor</keyword>